<dbReference type="Gene3D" id="2.40.30.100">
    <property type="entry name" value="AF2212/PG0164-like"/>
    <property type="match status" value="1"/>
</dbReference>
<gene>
    <name evidence="1" type="ORF">AO498_03125</name>
</gene>
<dbReference type="RefSeq" id="WP_067543667.1">
    <property type="nucleotide sequence ID" value="NZ_CP012836.1"/>
</dbReference>
<dbReference type="AlphaFoldDB" id="A0A142EJR9"/>
<dbReference type="EMBL" id="CP012836">
    <property type="protein sequence ID" value="AMQ55374.1"/>
    <property type="molecule type" value="Genomic_DNA"/>
</dbReference>
<dbReference type="Pfam" id="PF08922">
    <property type="entry name" value="DUF1905"/>
    <property type="match status" value="1"/>
</dbReference>
<dbReference type="PATRIC" id="fig|1727163.4.peg.647"/>
<reference evidence="2" key="1">
    <citation type="submission" date="2015-09" db="EMBL/GenBank/DDBJ databases">
        <title>Complete sequence of Algoriphagus sp. M8-2.</title>
        <authorList>
            <person name="Shintani M."/>
        </authorList>
    </citation>
    <scope>NUCLEOTIDE SEQUENCE [LARGE SCALE GENOMIC DNA]</scope>
    <source>
        <strain evidence="2">M8-2</strain>
    </source>
</reference>
<name>A0A142EJR9_9BACT</name>
<evidence type="ECO:0000313" key="1">
    <source>
        <dbReference type="EMBL" id="AMQ55374.1"/>
    </source>
</evidence>
<reference evidence="1 2" key="2">
    <citation type="journal article" date="2016" name="Genome Announc.">
        <title>Complete Genome Sequence of Algoriphagus sp. Strain M8-2, Isolated from a Brackish Lake.</title>
        <authorList>
            <person name="Muraguchi Y."/>
            <person name="Kushimoto K."/>
            <person name="Ohtsubo Y."/>
            <person name="Suzuki T."/>
            <person name="Dohra H."/>
            <person name="Kimbara K."/>
            <person name="Shintani M."/>
        </authorList>
    </citation>
    <scope>NUCLEOTIDE SEQUENCE [LARGE SCALE GENOMIC DNA]</scope>
    <source>
        <strain evidence="1 2">M8-2</strain>
    </source>
</reference>
<dbReference type="SUPFAM" id="SSF141694">
    <property type="entry name" value="AF2212/PG0164-like"/>
    <property type="match status" value="1"/>
</dbReference>
<dbReference type="OrthoDB" id="8246703at2"/>
<keyword evidence="2" id="KW-1185">Reference proteome</keyword>
<evidence type="ECO:0000313" key="2">
    <source>
        <dbReference type="Proteomes" id="UP000073816"/>
    </source>
</evidence>
<protein>
    <recommendedName>
        <fullName evidence="3">Bacteriocin resistance YdeI/OmpD-like protein</fullName>
    </recommendedName>
</protein>
<accession>A0A142EJR9</accession>
<dbReference type="Proteomes" id="UP000073816">
    <property type="component" value="Chromosome"/>
</dbReference>
<sequence length="150" mass="17358">MQLLIEGEFFLERFSGKGGWTFVRLPISQLGNRNYFGMLKVSGKIDSMEFDQKTLMPIGDGCLFLPVSKDIRKKIEKEEGQRVQLVLYRDEVPNDLPEELKDCLLDDPGKLDLFLKLELGDRKKWLELIYSSATEDQKAERIVRLLDFLG</sequence>
<dbReference type="STRING" id="1727163.AO498_03125"/>
<dbReference type="KEGG" id="alm:AO498_03125"/>
<evidence type="ECO:0008006" key="3">
    <source>
        <dbReference type="Google" id="ProtNLM"/>
    </source>
</evidence>
<dbReference type="InterPro" id="IPR037079">
    <property type="entry name" value="AF2212/PG0164-like_sf"/>
</dbReference>
<proteinExistence type="predicted"/>
<organism evidence="1 2">
    <name type="scientific">Algoriphagus sanaruensis</name>
    <dbReference type="NCBI Taxonomy" id="1727163"/>
    <lineage>
        <taxon>Bacteria</taxon>
        <taxon>Pseudomonadati</taxon>
        <taxon>Bacteroidota</taxon>
        <taxon>Cytophagia</taxon>
        <taxon>Cytophagales</taxon>
        <taxon>Cyclobacteriaceae</taxon>
        <taxon>Algoriphagus</taxon>
    </lineage>
</organism>
<dbReference type="Pfam" id="PF13376">
    <property type="entry name" value="OmdA"/>
    <property type="match status" value="1"/>
</dbReference>
<dbReference type="InterPro" id="IPR015018">
    <property type="entry name" value="DUF1905"/>
</dbReference>